<dbReference type="PROSITE" id="PS51462">
    <property type="entry name" value="NUDIX"/>
    <property type="match status" value="1"/>
</dbReference>
<dbReference type="Gene3D" id="3.30.1240.10">
    <property type="match status" value="1"/>
</dbReference>
<comment type="caution">
    <text evidence="3">The sequence shown here is derived from an EMBL/GenBank/DDBJ whole genome shotgun (WGS) entry which is preliminary data.</text>
</comment>
<dbReference type="CDD" id="cd04690">
    <property type="entry name" value="NUDIX_Hydrolase"/>
    <property type="match status" value="1"/>
</dbReference>
<dbReference type="Pfam" id="PF00293">
    <property type="entry name" value="NUDIX"/>
    <property type="match status" value="1"/>
</dbReference>
<accession>A0A7X5B2G7</accession>
<evidence type="ECO:0000256" key="2">
    <source>
        <dbReference type="ARBA" id="ARBA00022801"/>
    </source>
</evidence>
<dbReference type="GO" id="GO:0005829">
    <property type="term" value="C:cytosol"/>
    <property type="evidence" value="ECO:0007669"/>
    <property type="project" value="TreeGrafter"/>
</dbReference>
<dbReference type="AlphaFoldDB" id="A0A7X5B2G7"/>
<dbReference type="SUPFAM" id="SSF55811">
    <property type="entry name" value="Nudix"/>
    <property type="match status" value="1"/>
</dbReference>
<name>A0A7X5B2G7_9GAMM</name>
<organism evidence="3 4">
    <name type="scientific">Photobacterium halotolerans</name>
    <dbReference type="NCBI Taxonomy" id="265726"/>
    <lineage>
        <taxon>Bacteria</taxon>
        <taxon>Pseudomonadati</taxon>
        <taxon>Pseudomonadota</taxon>
        <taxon>Gammaproteobacteria</taxon>
        <taxon>Vibrionales</taxon>
        <taxon>Vibrionaceae</taxon>
        <taxon>Photobacterium</taxon>
    </lineage>
</organism>
<dbReference type="GO" id="GO:0016791">
    <property type="term" value="F:phosphatase activity"/>
    <property type="evidence" value="ECO:0007669"/>
    <property type="project" value="TreeGrafter"/>
</dbReference>
<dbReference type="PANTHER" id="PTHR10000:SF8">
    <property type="entry name" value="HAD SUPERFAMILY HYDROLASE-LIKE, TYPE 3"/>
    <property type="match status" value="1"/>
</dbReference>
<keyword evidence="2 3" id="KW-0378">Hydrolase</keyword>
<dbReference type="Proteomes" id="UP000465712">
    <property type="component" value="Unassembled WGS sequence"/>
</dbReference>
<dbReference type="PROSITE" id="PS00893">
    <property type="entry name" value="NUDIX_BOX"/>
    <property type="match status" value="1"/>
</dbReference>
<dbReference type="Gene3D" id="3.90.79.10">
    <property type="entry name" value="Nucleoside Triphosphate Pyrophosphohydrolase"/>
    <property type="match status" value="1"/>
</dbReference>
<protein>
    <submittedName>
        <fullName evidence="3">HAD-IIB family hydrolase</fullName>
    </submittedName>
</protein>
<dbReference type="PANTHER" id="PTHR10000">
    <property type="entry name" value="PHOSPHOSERINE PHOSPHATASE"/>
    <property type="match status" value="1"/>
</dbReference>
<reference evidence="3 4" key="1">
    <citation type="submission" date="2017-05" db="EMBL/GenBank/DDBJ databases">
        <title>High clonality and local adaptation shapes Vibrionaceae linages within an endangered oasis.</title>
        <authorList>
            <person name="Vazquez-Rosas-Landa M."/>
        </authorList>
    </citation>
    <scope>NUCLEOTIDE SEQUENCE [LARGE SCALE GENOMIC DNA]</scope>
    <source>
        <strain evidence="3 4">P46_P4S1P180</strain>
    </source>
</reference>
<dbReference type="RefSeq" id="WP_161444214.1">
    <property type="nucleotide sequence ID" value="NZ_WXWV01000344.1"/>
</dbReference>
<dbReference type="InterPro" id="IPR000086">
    <property type="entry name" value="NUDIX_hydrolase_dom"/>
</dbReference>
<dbReference type="Pfam" id="PF08282">
    <property type="entry name" value="Hydrolase_3"/>
    <property type="match status" value="1"/>
</dbReference>
<evidence type="ECO:0000256" key="1">
    <source>
        <dbReference type="ARBA" id="ARBA00001946"/>
    </source>
</evidence>
<dbReference type="InterPro" id="IPR020084">
    <property type="entry name" value="NUDIX_hydrolase_CS"/>
</dbReference>
<dbReference type="InterPro" id="IPR036412">
    <property type="entry name" value="HAD-like_sf"/>
</dbReference>
<evidence type="ECO:0000313" key="3">
    <source>
        <dbReference type="EMBL" id="NAW65244.1"/>
    </source>
</evidence>
<dbReference type="InterPro" id="IPR023214">
    <property type="entry name" value="HAD_sf"/>
</dbReference>
<dbReference type="InterPro" id="IPR015797">
    <property type="entry name" value="NUDIX_hydrolase-like_dom_sf"/>
</dbReference>
<sequence>MKKIKKYAAVICRAGQILLVRKKGTAMFISPGGKPEAGETKEECLERELNEELDVSLVSAEYFGTFTRKSAFEETLVEIDVDIVKIFGQPKPCSEIEEIAWIDGEHLANGMAVGSIFAIDVIPSLIRGGVVRQSAKKINKALPNMLVFDIDGTIADGGVVSDPMKTALHKIKQDPSARLAFATSRAPRGARKALGDLSHEVPVICCNGSIISDETHQQTLVSGLSPQDVNTIVQFLEENDVSYFLEYGNKFAMHGDESLFPEMLDYEDKLTLDKECSWWDQGVIKISCRSENIQRKLMPLYKDISDGVAFNFHGDDTAELNCYFTDKYQALSVISGIENYNLICFGNDDNDFTLLSNSSDGYVIGDELVGLESSMNVSRLKRSDDLIINVISQRLSGYK</sequence>
<dbReference type="GO" id="GO:0000287">
    <property type="term" value="F:magnesium ion binding"/>
    <property type="evidence" value="ECO:0007669"/>
    <property type="project" value="TreeGrafter"/>
</dbReference>
<dbReference type="Gene3D" id="3.40.50.1000">
    <property type="entry name" value="HAD superfamily/HAD-like"/>
    <property type="match status" value="1"/>
</dbReference>
<dbReference type="NCBIfam" id="TIGR01484">
    <property type="entry name" value="HAD-SF-IIB"/>
    <property type="match status" value="1"/>
</dbReference>
<dbReference type="EMBL" id="WXWW01000133">
    <property type="protein sequence ID" value="NAW65244.1"/>
    <property type="molecule type" value="Genomic_DNA"/>
</dbReference>
<dbReference type="SUPFAM" id="SSF56784">
    <property type="entry name" value="HAD-like"/>
    <property type="match status" value="1"/>
</dbReference>
<comment type="cofactor">
    <cofactor evidence="1">
        <name>Mg(2+)</name>
        <dbReference type="ChEBI" id="CHEBI:18420"/>
    </cofactor>
</comment>
<proteinExistence type="predicted"/>
<evidence type="ECO:0000313" key="4">
    <source>
        <dbReference type="Proteomes" id="UP000465712"/>
    </source>
</evidence>
<gene>
    <name evidence="3" type="ORF">CAG72_08435</name>
</gene>
<dbReference type="InterPro" id="IPR006379">
    <property type="entry name" value="HAD-SF_hydro_IIB"/>
</dbReference>